<comment type="caution">
    <text evidence="8">The sequence shown here is derived from an EMBL/GenBank/DDBJ whole genome shotgun (WGS) entry which is preliminary data.</text>
</comment>
<evidence type="ECO:0000256" key="4">
    <source>
        <dbReference type="ARBA" id="ARBA00023136"/>
    </source>
</evidence>
<evidence type="ECO:0000313" key="9">
    <source>
        <dbReference type="Proteomes" id="UP000321518"/>
    </source>
</evidence>
<feature type="region of interest" description="Disordered" evidence="5">
    <location>
        <begin position="1"/>
        <end position="30"/>
    </location>
</feature>
<feature type="transmembrane region" description="Helical" evidence="6">
    <location>
        <begin position="100"/>
        <end position="119"/>
    </location>
</feature>
<proteinExistence type="predicted"/>
<evidence type="ECO:0000256" key="1">
    <source>
        <dbReference type="ARBA" id="ARBA00004127"/>
    </source>
</evidence>
<dbReference type="PANTHER" id="PTHR34187">
    <property type="entry name" value="FGR18P"/>
    <property type="match status" value="1"/>
</dbReference>
<name>A0A511KAK4_RHOTO</name>
<keyword evidence="2 6" id="KW-0812">Transmembrane</keyword>
<dbReference type="GO" id="GO:0012505">
    <property type="term" value="C:endomembrane system"/>
    <property type="evidence" value="ECO:0007669"/>
    <property type="project" value="UniProtKB-SubCell"/>
</dbReference>
<gene>
    <name evidence="8" type="ORF">Rt10032_c02g1042</name>
</gene>
<dbReference type="PANTHER" id="PTHR34187:SF3">
    <property type="entry name" value="DUF DOMAIN PROTEIN (AFU_ORTHOLOGUE AFUA_6G11150)"/>
    <property type="match status" value="1"/>
</dbReference>
<feature type="compositionally biased region" description="Polar residues" evidence="5">
    <location>
        <begin position="1"/>
        <end position="10"/>
    </location>
</feature>
<comment type="subcellular location">
    <subcellularLocation>
        <location evidence="1">Endomembrane system</location>
        <topology evidence="1">Multi-pass membrane protein</topology>
    </subcellularLocation>
</comment>
<dbReference type="InterPro" id="IPR003807">
    <property type="entry name" value="DUF202"/>
</dbReference>
<feature type="transmembrane region" description="Helical" evidence="6">
    <location>
        <begin position="140"/>
        <end position="159"/>
    </location>
</feature>
<dbReference type="AlphaFoldDB" id="A0A511KAK4"/>
<keyword evidence="3 6" id="KW-1133">Transmembrane helix</keyword>
<dbReference type="InterPro" id="IPR052053">
    <property type="entry name" value="IM_YidH-like"/>
</dbReference>
<dbReference type="EMBL" id="BJWK01000002">
    <property type="protein sequence ID" value="GEM07025.1"/>
    <property type="molecule type" value="Genomic_DNA"/>
</dbReference>
<sequence>MATTTGTHSSPNPPIPDEDASSSIESQERRPFSEKLWGRIIIPNDGSTARDYLARERNFLSWIKLSSTLAVLSAALLIRFQFGSQVQLPDWEEKAQVPLGILFFIACMASLVIGTITFYRSQSGYAQLKAFVYAGKFTDLLIVGLGLLTLTACILLLAAKA</sequence>
<evidence type="ECO:0000313" key="8">
    <source>
        <dbReference type="EMBL" id="GEM07025.1"/>
    </source>
</evidence>
<evidence type="ECO:0000256" key="3">
    <source>
        <dbReference type="ARBA" id="ARBA00022989"/>
    </source>
</evidence>
<keyword evidence="4 6" id="KW-0472">Membrane</keyword>
<evidence type="ECO:0000259" key="7">
    <source>
        <dbReference type="Pfam" id="PF02656"/>
    </source>
</evidence>
<dbReference type="Pfam" id="PF02656">
    <property type="entry name" value="DUF202"/>
    <property type="match status" value="1"/>
</dbReference>
<evidence type="ECO:0000256" key="6">
    <source>
        <dbReference type="SAM" id="Phobius"/>
    </source>
</evidence>
<protein>
    <submittedName>
        <fullName evidence="8">DUF202 domain protein</fullName>
    </submittedName>
</protein>
<feature type="transmembrane region" description="Helical" evidence="6">
    <location>
        <begin position="59"/>
        <end position="80"/>
    </location>
</feature>
<dbReference type="OrthoDB" id="5525680at2759"/>
<feature type="domain" description="DUF202" evidence="7">
    <location>
        <begin position="50"/>
        <end position="123"/>
    </location>
</feature>
<organism evidence="8 9">
    <name type="scientific">Rhodotorula toruloides</name>
    <name type="common">Yeast</name>
    <name type="synonym">Rhodosporidium toruloides</name>
    <dbReference type="NCBI Taxonomy" id="5286"/>
    <lineage>
        <taxon>Eukaryota</taxon>
        <taxon>Fungi</taxon>
        <taxon>Dikarya</taxon>
        <taxon>Basidiomycota</taxon>
        <taxon>Pucciniomycotina</taxon>
        <taxon>Microbotryomycetes</taxon>
        <taxon>Sporidiobolales</taxon>
        <taxon>Sporidiobolaceae</taxon>
        <taxon>Rhodotorula</taxon>
    </lineage>
</organism>
<dbReference type="Proteomes" id="UP000321518">
    <property type="component" value="Unassembled WGS sequence"/>
</dbReference>
<evidence type="ECO:0000256" key="2">
    <source>
        <dbReference type="ARBA" id="ARBA00022692"/>
    </source>
</evidence>
<evidence type="ECO:0000256" key="5">
    <source>
        <dbReference type="SAM" id="MobiDB-lite"/>
    </source>
</evidence>
<accession>A0A511KAK4</accession>
<reference evidence="8 9" key="1">
    <citation type="submission" date="2019-07" db="EMBL/GenBank/DDBJ databases">
        <title>Rhodotorula toruloides NBRC10032 genome sequencing.</title>
        <authorList>
            <person name="Shida Y."/>
            <person name="Takaku H."/>
            <person name="Ogasawara W."/>
            <person name="Mori K."/>
        </authorList>
    </citation>
    <scope>NUCLEOTIDE SEQUENCE [LARGE SCALE GENOMIC DNA]</scope>
    <source>
        <strain evidence="8 9">NBRC10032</strain>
    </source>
</reference>